<evidence type="ECO:0000256" key="9">
    <source>
        <dbReference type="ARBA" id="ARBA00022792"/>
    </source>
</evidence>
<proteinExistence type="inferred from homology"/>
<keyword evidence="20" id="KW-1185">Reference proteome</keyword>
<evidence type="ECO:0000256" key="13">
    <source>
        <dbReference type="ARBA" id="ARBA00023128"/>
    </source>
</evidence>
<comment type="subcellular location">
    <subcellularLocation>
        <location evidence="2">Mitochondrion inner membrane</location>
        <topology evidence="2">Single-pass membrane protein</topology>
    </subcellularLocation>
</comment>
<evidence type="ECO:0000256" key="5">
    <source>
        <dbReference type="ARBA" id="ARBA00015175"/>
    </source>
</evidence>
<evidence type="ECO:0000256" key="18">
    <source>
        <dbReference type="SAM" id="Phobius"/>
    </source>
</evidence>
<evidence type="ECO:0000256" key="17">
    <source>
        <dbReference type="SAM" id="Coils"/>
    </source>
</evidence>
<reference evidence="19" key="1">
    <citation type="journal article" date="2023" name="Front. Mar. Sci.">
        <title>A new Merluccius polli reference genome to investigate the effects of global change in West African waters.</title>
        <authorList>
            <person name="Mateo J.L."/>
            <person name="Blanco-Fernandez C."/>
            <person name="Garcia-Vazquez E."/>
            <person name="Machado-Schiaffino G."/>
        </authorList>
    </citation>
    <scope>NUCLEOTIDE SEQUENCE</scope>
    <source>
        <strain evidence="19">C29</strain>
        <tissue evidence="19">Fin</tissue>
    </source>
</reference>
<evidence type="ECO:0000256" key="6">
    <source>
        <dbReference type="ARBA" id="ARBA00022448"/>
    </source>
</evidence>
<evidence type="ECO:0000256" key="8">
    <source>
        <dbReference type="ARBA" id="ARBA00022692"/>
    </source>
</evidence>
<keyword evidence="17" id="KW-0175">Coiled coil</keyword>
<protein>
    <recommendedName>
        <fullName evidence="5">NADH dehydrogenase [ubiquinone] 1 beta subcomplex subunit 5, mitochondrial</fullName>
    </recommendedName>
    <alternativeName>
        <fullName evidence="16">Complex I-SGDH</fullName>
    </alternativeName>
    <alternativeName>
        <fullName evidence="15">NADH-ubiquinone oxidoreductase SGDH subunit</fullName>
    </alternativeName>
</protein>
<dbReference type="AlphaFoldDB" id="A0AA47MMX7"/>
<evidence type="ECO:0000256" key="4">
    <source>
        <dbReference type="ARBA" id="ARBA00011533"/>
    </source>
</evidence>
<evidence type="ECO:0000256" key="7">
    <source>
        <dbReference type="ARBA" id="ARBA00022660"/>
    </source>
</evidence>
<evidence type="ECO:0000256" key="3">
    <source>
        <dbReference type="ARBA" id="ARBA00007152"/>
    </source>
</evidence>
<keyword evidence="8 18" id="KW-0812">Transmembrane</keyword>
<sequence>MVGMSVVRSAAAFAARLNPLKYGNNVSRLLTRTIPKTEQVAVRWGHGKELFVVKPSSYYDNRFLRLLKYYLLLTGIPVAAIITYVNVFIGEAELAEIPEGYEPEYWEYYKHPITRFISRNIYDSPVKDYEKMMAAVQIEQEKAEHRLANLEVRRQMRQRGDGPWYQKQAVDKSFIDHSPKASPDN</sequence>
<dbReference type="Pfam" id="PF09781">
    <property type="entry name" value="NDUF_B5"/>
    <property type="match status" value="1"/>
</dbReference>
<feature type="transmembrane region" description="Helical" evidence="18">
    <location>
        <begin position="69"/>
        <end position="89"/>
    </location>
</feature>
<comment type="caution">
    <text evidence="19">The sequence shown here is derived from an EMBL/GenBank/DDBJ whole genome shotgun (WGS) entry which is preliminary data.</text>
</comment>
<evidence type="ECO:0000256" key="11">
    <source>
        <dbReference type="ARBA" id="ARBA00022982"/>
    </source>
</evidence>
<name>A0AA47MMX7_MERPO</name>
<accession>A0AA47MMX7</accession>
<keyword evidence="9" id="KW-0999">Mitochondrion inner membrane</keyword>
<comment type="function">
    <text evidence="1">Accessory subunit of the mitochondrial membrane respiratory chain NADH dehydrogenase (Complex I), that is believed not to be involved in catalysis. Complex I functions in the transfer of electrons from NADH to the respiratory chain. The immediate electron acceptor for the enzyme is believed to be ubiquinone.</text>
</comment>
<evidence type="ECO:0000256" key="15">
    <source>
        <dbReference type="ARBA" id="ARBA00032395"/>
    </source>
</evidence>
<keyword evidence="11" id="KW-0249">Electron transport</keyword>
<evidence type="ECO:0000256" key="10">
    <source>
        <dbReference type="ARBA" id="ARBA00022946"/>
    </source>
</evidence>
<evidence type="ECO:0000256" key="1">
    <source>
        <dbReference type="ARBA" id="ARBA00003195"/>
    </source>
</evidence>
<keyword evidence="12 18" id="KW-1133">Transmembrane helix</keyword>
<evidence type="ECO:0000313" key="20">
    <source>
        <dbReference type="Proteomes" id="UP001174136"/>
    </source>
</evidence>
<evidence type="ECO:0000313" key="19">
    <source>
        <dbReference type="EMBL" id="KAK0143378.1"/>
    </source>
</evidence>
<evidence type="ECO:0000256" key="16">
    <source>
        <dbReference type="ARBA" id="ARBA00032550"/>
    </source>
</evidence>
<evidence type="ECO:0000256" key="12">
    <source>
        <dbReference type="ARBA" id="ARBA00022989"/>
    </source>
</evidence>
<dbReference type="EMBL" id="JAOPHQ010003417">
    <property type="protein sequence ID" value="KAK0143378.1"/>
    <property type="molecule type" value="Genomic_DNA"/>
</dbReference>
<keyword evidence="6" id="KW-0813">Transport</keyword>
<comment type="subunit">
    <text evidence="4">Complex I is composed of 45 different subunits.</text>
</comment>
<evidence type="ECO:0000256" key="14">
    <source>
        <dbReference type="ARBA" id="ARBA00023136"/>
    </source>
</evidence>
<evidence type="ECO:0000256" key="2">
    <source>
        <dbReference type="ARBA" id="ARBA00004434"/>
    </source>
</evidence>
<keyword evidence="7" id="KW-0679">Respiratory chain</keyword>
<keyword evidence="13" id="KW-0496">Mitochondrion</keyword>
<organism evidence="19 20">
    <name type="scientific">Merluccius polli</name>
    <name type="common">Benguela hake</name>
    <name type="synonym">Merluccius cadenati</name>
    <dbReference type="NCBI Taxonomy" id="89951"/>
    <lineage>
        <taxon>Eukaryota</taxon>
        <taxon>Metazoa</taxon>
        <taxon>Chordata</taxon>
        <taxon>Craniata</taxon>
        <taxon>Vertebrata</taxon>
        <taxon>Euteleostomi</taxon>
        <taxon>Actinopterygii</taxon>
        <taxon>Neopterygii</taxon>
        <taxon>Teleostei</taxon>
        <taxon>Neoteleostei</taxon>
        <taxon>Acanthomorphata</taxon>
        <taxon>Zeiogadaria</taxon>
        <taxon>Gadariae</taxon>
        <taxon>Gadiformes</taxon>
        <taxon>Gadoidei</taxon>
        <taxon>Merlucciidae</taxon>
        <taxon>Merluccius</taxon>
    </lineage>
</organism>
<feature type="coiled-coil region" evidence="17">
    <location>
        <begin position="126"/>
        <end position="158"/>
    </location>
</feature>
<dbReference type="Proteomes" id="UP001174136">
    <property type="component" value="Unassembled WGS sequence"/>
</dbReference>
<comment type="similarity">
    <text evidence="3">Belongs to the complex I NDUFB5 subunit family.</text>
</comment>
<dbReference type="InterPro" id="IPR019173">
    <property type="entry name" value="NADH_UbQ_OxRdtase_B5_su"/>
</dbReference>
<gene>
    <name evidence="19" type="primary">NDUFB5</name>
    <name evidence="19" type="ORF">N1851_018488</name>
</gene>
<keyword evidence="14 18" id="KW-0472">Membrane</keyword>
<dbReference type="PANTHER" id="PTHR13178">
    <property type="entry name" value="NADH-UBIQUINONE OXIDOREDUCTASE SGDH SUBUNIT"/>
    <property type="match status" value="1"/>
</dbReference>
<dbReference type="PANTHER" id="PTHR13178:SF0">
    <property type="entry name" value="NADH DEHYDROGENASE [UBIQUINONE] 1 BETA SUBCOMPLEX SUBUNIT 5, MITOCHONDRIAL"/>
    <property type="match status" value="1"/>
</dbReference>
<keyword evidence="10" id="KW-0809">Transit peptide</keyword>
<dbReference type="GO" id="GO:0005743">
    <property type="term" value="C:mitochondrial inner membrane"/>
    <property type="evidence" value="ECO:0007669"/>
    <property type="project" value="UniProtKB-SubCell"/>
</dbReference>